<comment type="caution">
    <text evidence="2">The sequence shown here is derived from an EMBL/GenBank/DDBJ whole genome shotgun (WGS) entry which is preliminary data.</text>
</comment>
<reference evidence="3" key="1">
    <citation type="journal article" date="2019" name="Int. J. Syst. Evol. Microbiol.">
        <title>The Global Catalogue of Microorganisms (GCM) 10K type strain sequencing project: providing services to taxonomists for standard genome sequencing and annotation.</title>
        <authorList>
            <consortium name="The Broad Institute Genomics Platform"/>
            <consortium name="The Broad Institute Genome Sequencing Center for Infectious Disease"/>
            <person name="Wu L."/>
            <person name="Ma J."/>
        </authorList>
    </citation>
    <scope>NUCLEOTIDE SEQUENCE [LARGE SCALE GENOMIC DNA]</scope>
    <source>
        <strain evidence="3">CCUG 43117</strain>
    </source>
</reference>
<dbReference type="Proteomes" id="UP001596060">
    <property type="component" value="Unassembled WGS sequence"/>
</dbReference>
<evidence type="ECO:0000259" key="1">
    <source>
        <dbReference type="Pfam" id="PF16075"/>
    </source>
</evidence>
<feature type="domain" description="DUF4815" evidence="1">
    <location>
        <begin position="12"/>
        <end position="591"/>
    </location>
</feature>
<organism evidence="2 3">
    <name type="scientific">Bosea massiliensis</name>
    <dbReference type="NCBI Taxonomy" id="151419"/>
    <lineage>
        <taxon>Bacteria</taxon>
        <taxon>Pseudomonadati</taxon>
        <taxon>Pseudomonadota</taxon>
        <taxon>Alphaproteobacteria</taxon>
        <taxon>Hyphomicrobiales</taxon>
        <taxon>Boseaceae</taxon>
        <taxon>Bosea</taxon>
    </lineage>
</organism>
<sequence length="1097" mass="116791">MPFEHPSGIDDAYDRAVAKESWSDVVFREDRLAQATEMNDAMTIAHRRTQRVGNMVARDGDRVEGGEIAVTLDVTGDPPEPVDPQTMTVTMAAGRVYVLGDTLPVAAATFSGVLTAGEVTVGVRLVQTAVTEEDDPDLLGLHPGNEAEGEPGAARLISSLSWAISDDGEPGEFFSVYVIKDGAPLSQMPPPALSNVQQLLAVYDFDYGGNYIVDGCEVFALGDLAGSQVFSIAAGTANIKGYKRIRETALRHAQPEEPDLEAIAAEPHTFTGPTDGDTVITVSRPPIAGVTSAVVVKQTSESVVRGASPGGSDPLSLSSVVSIVSITQGATTFVSGTDYTLSADSVSWTPGGAEPAASSTYTVTYRYNSAVTPTDITDTTVKVSGGVNGTTALISYTSKLPRIDILCFDISGRPVYVKGVSARRGRLPPIAPSSLLKIAEVHNDWLSLPLIVNNGTRNFTADEQRRLFGRLIDVLDQFERQRLEAKMTAFAPVSKKGIFTDSFVDDFYRDQGEAQTAAVNQGVLQLAIDQVQIERTANAIELLPWVEEIVVRQDLATSSFKINPYQNFVAMPAGMVLNPAVDFWTAETTEWTSDVTREFAASPEEPPGQTTINEVTQIRREAATTLRSINVDVKLEGFGVGENLATLTFAGIDVKPAGTQTADGEGEIELTITIPAGVPVGRSLVRATGMADSFAQAIFVGDGTIDVTTMRRVTLIARAAPIPAPVIVVNETIINQIIVQQQSNPVWPEGGGGGGGDGGGNDPLAQTFTLPSQRHVIGVNIKFTAIGDRTNAVRVQLARVQNGYPTNEVLAEAFVNMQPVVVGEIVEVRFGYPVFLPADREFCFVVLTADGDHAIAGAKLGDIETVSQTRVSSQPYTVGVMLTSANRLTWTAHQDSDLFFQIVCAKFTATSRTVDLLTADLDTVSDILVRGTVELPTDATLFRYEIVRAGGQVIPLAPGQGREFTEFLSEEVTLRAVMTGTETLSPILYPGTTMIGGRIRTTGTYVTRLFTMGADVDIRAIFAALMPAGSTVAVHVDAGDDSWEALTAGGATVLGGGWNEPVYEKDSFSAAEGRIRVTLTGGPAARPSIAQLRAYSV</sequence>
<dbReference type="InterPro" id="IPR032096">
    <property type="entry name" value="DUF4815"/>
</dbReference>
<proteinExistence type="predicted"/>
<evidence type="ECO:0000313" key="3">
    <source>
        <dbReference type="Proteomes" id="UP001596060"/>
    </source>
</evidence>
<gene>
    <name evidence="2" type="ORF">ACFPN9_29050</name>
</gene>
<dbReference type="RefSeq" id="WP_377818020.1">
    <property type="nucleotide sequence ID" value="NZ_JBHSLU010000161.1"/>
</dbReference>
<name>A0ABW0P9V8_9HYPH</name>
<dbReference type="Pfam" id="PF16075">
    <property type="entry name" value="DUF4815"/>
    <property type="match status" value="1"/>
</dbReference>
<evidence type="ECO:0000313" key="2">
    <source>
        <dbReference type="EMBL" id="MFC5509265.1"/>
    </source>
</evidence>
<protein>
    <submittedName>
        <fullName evidence="2">DUF4815 domain-containing protein</fullName>
    </submittedName>
</protein>
<accession>A0ABW0P9V8</accession>
<keyword evidence="3" id="KW-1185">Reference proteome</keyword>
<dbReference type="EMBL" id="JBHSLU010000161">
    <property type="protein sequence ID" value="MFC5509265.1"/>
    <property type="molecule type" value="Genomic_DNA"/>
</dbReference>